<protein>
    <recommendedName>
        <fullName evidence="3">Acid phosphatase</fullName>
    </recommendedName>
</protein>
<evidence type="ECO:0000313" key="1">
    <source>
        <dbReference type="EMBL" id="CAK9024200.1"/>
    </source>
</evidence>
<name>A0ABP0KCV1_9DINO</name>
<feature type="non-terminal residue" evidence="1">
    <location>
        <position position="1"/>
    </location>
</feature>
<sequence>DWDDTLCPTSWVFDQIRRCPDNKALAAVEKTHGTKSCAGPAGHCAAVVAFLRAARAVARVAIVTLATEDRGRVA</sequence>
<proteinExistence type="predicted"/>
<organism evidence="1 2">
    <name type="scientific">Durusdinium trenchii</name>
    <dbReference type="NCBI Taxonomy" id="1381693"/>
    <lineage>
        <taxon>Eukaryota</taxon>
        <taxon>Sar</taxon>
        <taxon>Alveolata</taxon>
        <taxon>Dinophyceae</taxon>
        <taxon>Suessiales</taxon>
        <taxon>Symbiodiniaceae</taxon>
        <taxon>Durusdinium</taxon>
    </lineage>
</organism>
<evidence type="ECO:0008006" key="3">
    <source>
        <dbReference type="Google" id="ProtNLM"/>
    </source>
</evidence>
<reference evidence="1 2" key="1">
    <citation type="submission" date="2024-02" db="EMBL/GenBank/DDBJ databases">
        <authorList>
            <person name="Chen Y."/>
            <person name="Shah S."/>
            <person name="Dougan E. K."/>
            <person name="Thang M."/>
            <person name="Chan C."/>
        </authorList>
    </citation>
    <scope>NUCLEOTIDE SEQUENCE [LARGE SCALE GENOMIC DNA]</scope>
</reference>
<feature type="non-terminal residue" evidence="1">
    <location>
        <position position="74"/>
    </location>
</feature>
<dbReference type="Proteomes" id="UP001642464">
    <property type="component" value="Unassembled WGS sequence"/>
</dbReference>
<evidence type="ECO:0000313" key="2">
    <source>
        <dbReference type="Proteomes" id="UP001642464"/>
    </source>
</evidence>
<gene>
    <name evidence="1" type="ORF">SCF082_LOCUS16518</name>
</gene>
<dbReference type="EMBL" id="CAXAMM010010779">
    <property type="protein sequence ID" value="CAK9024200.1"/>
    <property type="molecule type" value="Genomic_DNA"/>
</dbReference>
<accession>A0ABP0KCV1</accession>
<comment type="caution">
    <text evidence="1">The sequence shown here is derived from an EMBL/GenBank/DDBJ whole genome shotgun (WGS) entry which is preliminary data.</text>
</comment>
<keyword evidence="2" id="KW-1185">Reference proteome</keyword>